<reference evidence="7 8" key="1">
    <citation type="journal article" date="2018" name="IMA Fungus">
        <title>IMA Genome-F 9: Draft genome sequence of Annulohypoxylon stygium, Aspergillus mulundensis, Berkeleyomyces basicola (syn. Thielaviopsis basicola), Ceratocystis smalleyi, two Cercospora beticola strains, Coleophoma cylindrospora, Fusarium fracticaudum, Phialophora cf. hyalina, and Morchella septimelata.</title>
        <authorList>
            <person name="Wingfield B.D."/>
            <person name="Bills G.F."/>
            <person name="Dong Y."/>
            <person name="Huang W."/>
            <person name="Nel W.J."/>
            <person name="Swalarsk-Parry B.S."/>
            <person name="Vaghefi N."/>
            <person name="Wilken P.M."/>
            <person name="An Z."/>
            <person name="de Beer Z.W."/>
            <person name="De Vos L."/>
            <person name="Chen L."/>
            <person name="Duong T.A."/>
            <person name="Gao Y."/>
            <person name="Hammerbacher A."/>
            <person name="Kikkert J.R."/>
            <person name="Li Y."/>
            <person name="Li H."/>
            <person name="Li K."/>
            <person name="Li Q."/>
            <person name="Liu X."/>
            <person name="Ma X."/>
            <person name="Naidoo K."/>
            <person name="Pethybridge S.J."/>
            <person name="Sun J."/>
            <person name="Steenkamp E.T."/>
            <person name="van der Nest M.A."/>
            <person name="van Wyk S."/>
            <person name="Wingfield M.J."/>
            <person name="Xiong C."/>
            <person name="Yue Q."/>
            <person name="Zhang X."/>
        </authorList>
    </citation>
    <scope>NUCLEOTIDE SEQUENCE [LARGE SCALE GENOMIC DNA]</scope>
    <source>
        <strain evidence="7 8">BP 5553</strain>
    </source>
</reference>
<dbReference type="AlphaFoldDB" id="A0A370TAZ7"/>
<dbReference type="InterPro" id="IPR001128">
    <property type="entry name" value="Cyt_P450"/>
</dbReference>
<accession>A0A370TAZ7</accession>
<dbReference type="PANTHER" id="PTHR46206">
    <property type="entry name" value="CYTOCHROME P450"/>
    <property type="match status" value="1"/>
</dbReference>
<keyword evidence="6" id="KW-0349">Heme</keyword>
<sequence>MASQNSYSSLNSIVVNKFNEIAQKDDIPWRSGIVVLVGTLYVLSALREYVTGTKVPLVGRASVFEPLFISNFRFLNNAQKIVGDGYAKFKNRTFKYNRADGEILVLPARYVNDLRNVPRSTADQTRAQLHNFMGHQLNLEVIIRNKLYFRVLQEKVTPNLNNLTAPMQDELNYAMANDKEFPMSEDEWMPVKPSHMILDVVARISARIFVGLPMCRNKQWLEISIKFTESIFLYAITMRLLPFGLHKFLSLINPNAWKAASYVRQAKQLLVPEVERRGQKIQAGEEKGSDHQNILSWMIEIGKEDETSPSDLAHLEVILSMVSIHALETNVVQTLYDLGAHPEYIQPLREEILQVIKENGPWMQWKKTAFVKLRLLDSLMKESQRLNPPNILAYHRMMRKDLKLSDGTVLRSGSHTCMAINSIQNDPENTSDPEVFDGYRYYTMRKRENEEHLHQFATTDPKSLHFGHGIYACPGRFFASLEIKIILIRLIMDYDFKFPEGQGRPENLTAYEYIFPNPEGVLLMKRRKAGERLQL</sequence>
<comment type="cofactor">
    <cofactor evidence="1 6">
        <name>heme</name>
        <dbReference type="ChEBI" id="CHEBI:30413"/>
    </cofactor>
</comment>
<keyword evidence="8" id="KW-1185">Reference proteome</keyword>
<comment type="caution">
    <text evidence="7">The sequence shown here is derived from an EMBL/GenBank/DDBJ whole genome shotgun (WGS) entry which is preliminary data.</text>
</comment>
<evidence type="ECO:0000256" key="2">
    <source>
        <dbReference type="ARBA" id="ARBA00010617"/>
    </source>
</evidence>
<proteinExistence type="inferred from homology"/>
<name>A0A370TAZ7_9HELO</name>
<dbReference type="GO" id="GO:0004497">
    <property type="term" value="F:monooxygenase activity"/>
    <property type="evidence" value="ECO:0007669"/>
    <property type="project" value="InterPro"/>
</dbReference>
<organism evidence="7 8">
    <name type="scientific">Venustampulla echinocandica</name>
    <dbReference type="NCBI Taxonomy" id="2656787"/>
    <lineage>
        <taxon>Eukaryota</taxon>
        <taxon>Fungi</taxon>
        <taxon>Dikarya</taxon>
        <taxon>Ascomycota</taxon>
        <taxon>Pezizomycotina</taxon>
        <taxon>Leotiomycetes</taxon>
        <taxon>Helotiales</taxon>
        <taxon>Pleuroascaceae</taxon>
        <taxon>Venustampulla</taxon>
    </lineage>
</organism>
<evidence type="ECO:0000313" key="7">
    <source>
        <dbReference type="EMBL" id="RDL31105.1"/>
    </source>
</evidence>
<dbReference type="Pfam" id="PF00067">
    <property type="entry name" value="p450"/>
    <property type="match status" value="1"/>
</dbReference>
<protein>
    <recommendedName>
        <fullName evidence="9">Cytochrome P450</fullName>
    </recommendedName>
</protein>
<dbReference type="SUPFAM" id="SSF48264">
    <property type="entry name" value="Cytochrome P450"/>
    <property type="match status" value="1"/>
</dbReference>
<keyword evidence="5 6" id="KW-0408">Iron</keyword>
<dbReference type="GeneID" id="43602743"/>
<evidence type="ECO:0008006" key="9">
    <source>
        <dbReference type="Google" id="ProtNLM"/>
    </source>
</evidence>
<dbReference type="RefSeq" id="XP_031865354.1">
    <property type="nucleotide sequence ID" value="XM_032018517.1"/>
</dbReference>
<evidence type="ECO:0000256" key="3">
    <source>
        <dbReference type="ARBA" id="ARBA00022723"/>
    </source>
</evidence>
<dbReference type="InterPro" id="IPR002403">
    <property type="entry name" value="Cyt_P450_E_grp-IV"/>
</dbReference>
<evidence type="ECO:0000256" key="5">
    <source>
        <dbReference type="ARBA" id="ARBA00023004"/>
    </source>
</evidence>
<dbReference type="OrthoDB" id="1844152at2759"/>
<dbReference type="InterPro" id="IPR036396">
    <property type="entry name" value="Cyt_P450_sf"/>
</dbReference>
<dbReference type="CDD" id="cd11041">
    <property type="entry name" value="CYP503A1-like"/>
    <property type="match status" value="1"/>
</dbReference>
<dbReference type="STRING" id="2656787.A0A370TAZ7"/>
<feature type="binding site" description="axial binding residue" evidence="6">
    <location>
        <position position="473"/>
    </location>
    <ligand>
        <name>heme</name>
        <dbReference type="ChEBI" id="CHEBI:30413"/>
    </ligand>
    <ligandPart>
        <name>Fe</name>
        <dbReference type="ChEBI" id="CHEBI:18248"/>
    </ligandPart>
</feature>
<keyword evidence="4" id="KW-0560">Oxidoreductase</keyword>
<dbReference type="GO" id="GO:0020037">
    <property type="term" value="F:heme binding"/>
    <property type="evidence" value="ECO:0007669"/>
    <property type="project" value="InterPro"/>
</dbReference>
<evidence type="ECO:0000313" key="8">
    <source>
        <dbReference type="Proteomes" id="UP000254866"/>
    </source>
</evidence>
<evidence type="ECO:0000256" key="6">
    <source>
        <dbReference type="PIRSR" id="PIRSR602403-1"/>
    </source>
</evidence>
<gene>
    <name evidence="7" type="ORF">BP5553_09894</name>
</gene>
<evidence type="ECO:0000256" key="1">
    <source>
        <dbReference type="ARBA" id="ARBA00001971"/>
    </source>
</evidence>
<dbReference type="GO" id="GO:0005506">
    <property type="term" value="F:iron ion binding"/>
    <property type="evidence" value="ECO:0007669"/>
    <property type="project" value="InterPro"/>
</dbReference>
<dbReference type="GO" id="GO:0016705">
    <property type="term" value="F:oxidoreductase activity, acting on paired donors, with incorporation or reduction of molecular oxygen"/>
    <property type="evidence" value="ECO:0007669"/>
    <property type="project" value="InterPro"/>
</dbReference>
<dbReference type="Proteomes" id="UP000254866">
    <property type="component" value="Unassembled WGS sequence"/>
</dbReference>
<keyword evidence="3 6" id="KW-0479">Metal-binding</keyword>
<dbReference type="PRINTS" id="PR00465">
    <property type="entry name" value="EP450IV"/>
</dbReference>
<evidence type="ECO:0000256" key="4">
    <source>
        <dbReference type="ARBA" id="ARBA00023002"/>
    </source>
</evidence>
<dbReference type="Gene3D" id="1.10.630.10">
    <property type="entry name" value="Cytochrome P450"/>
    <property type="match status" value="1"/>
</dbReference>
<dbReference type="EMBL" id="NPIC01000013">
    <property type="protein sequence ID" value="RDL31105.1"/>
    <property type="molecule type" value="Genomic_DNA"/>
</dbReference>
<comment type="similarity">
    <text evidence="2">Belongs to the cytochrome P450 family.</text>
</comment>